<accession>A0AAV3QTH5</accession>
<gene>
    <name evidence="1" type="ORF">LIER_21184</name>
</gene>
<comment type="caution">
    <text evidence="1">The sequence shown here is derived from an EMBL/GenBank/DDBJ whole genome shotgun (WGS) entry which is preliminary data.</text>
</comment>
<sequence>MGYSKRHQERFIVDMDDQERKGWWFLDEEGRQVVEKKVHNQIQKLRAEDSKLGLTIKEALVNGKYRFVGGGGGGGTGHIASVVVFSRPPVALPASPLGSKTSLKHGY</sequence>
<dbReference type="EMBL" id="BAABME010005533">
    <property type="protein sequence ID" value="GAA0165903.1"/>
    <property type="molecule type" value="Genomic_DNA"/>
</dbReference>
<keyword evidence="2" id="KW-1185">Reference proteome</keyword>
<organism evidence="1 2">
    <name type="scientific">Lithospermum erythrorhizon</name>
    <name type="common">Purple gromwell</name>
    <name type="synonym">Lithospermum officinale var. erythrorhizon</name>
    <dbReference type="NCBI Taxonomy" id="34254"/>
    <lineage>
        <taxon>Eukaryota</taxon>
        <taxon>Viridiplantae</taxon>
        <taxon>Streptophyta</taxon>
        <taxon>Embryophyta</taxon>
        <taxon>Tracheophyta</taxon>
        <taxon>Spermatophyta</taxon>
        <taxon>Magnoliopsida</taxon>
        <taxon>eudicotyledons</taxon>
        <taxon>Gunneridae</taxon>
        <taxon>Pentapetalae</taxon>
        <taxon>asterids</taxon>
        <taxon>lamiids</taxon>
        <taxon>Boraginales</taxon>
        <taxon>Boraginaceae</taxon>
        <taxon>Boraginoideae</taxon>
        <taxon>Lithospermeae</taxon>
        <taxon>Lithospermum</taxon>
    </lineage>
</organism>
<protein>
    <submittedName>
        <fullName evidence="1">Uncharacterized protein</fullName>
    </submittedName>
</protein>
<dbReference type="AlphaFoldDB" id="A0AAV3QTH5"/>
<name>A0AAV3QTH5_LITER</name>
<proteinExistence type="predicted"/>
<evidence type="ECO:0000313" key="1">
    <source>
        <dbReference type="EMBL" id="GAA0165903.1"/>
    </source>
</evidence>
<reference evidence="1 2" key="1">
    <citation type="submission" date="2024-01" db="EMBL/GenBank/DDBJ databases">
        <title>The complete chloroplast genome sequence of Lithospermum erythrorhizon: insights into the phylogenetic relationship among Boraginaceae species and the maternal lineages of purple gromwells.</title>
        <authorList>
            <person name="Okada T."/>
            <person name="Watanabe K."/>
        </authorList>
    </citation>
    <scope>NUCLEOTIDE SEQUENCE [LARGE SCALE GENOMIC DNA]</scope>
</reference>
<evidence type="ECO:0000313" key="2">
    <source>
        <dbReference type="Proteomes" id="UP001454036"/>
    </source>
</evidence>
<dbReference type="Proteomes" id="UP001454036">
    <property type="component" value="Unassembled WGS sequence"/>
</dbReference>